<evidence type="ECO:0000256" key="6">
    <source>
        <dbReference type="ARBA" id="ARBA00022741"/>
    </source>
</evidence>
<keyword evidence="12" id="KW-0143">Chaperone</keyword>
<feature type="region of interest" description="Disordered" evidence="22">
    <location>
        <begin position="938"/>
        <end position="960"/>
    </location>
</feature>
<dbReference type="OrthoDB" id="2401965at2759"/>
<evidence type="ECO:0000256" key="11">
    <source>
        <dbReference type="ARBA" id="ARBA00023133"/>
    </source>
</evidence>
<dbReference type="PROSITE" id="PS01036">
    <property type="entry name" value="HSP70_3"/>
    <property type="match status" value="1"/>
</dbReference>
<evidence type="ECO:0000256" key="1">
    <source>
        <dbReference type="ARBA" id="ARBA00004319"/>
    </source>
</evidence>
<dbReference type="GO" id="GO:0016787">
    <property type="term" value="F:hydrolase activity"/>
    <property type="evidence" value="ECO:0007669"/>
    <property type="project" value="UniProtKB-KW"/>
</dbReference>
<dbReference type="GO" id="GO:0005788">
    <property type="term" value="C:endoplasmic reticulum lumen"/>
    <property type="evidence" value="ECO:0007669"/>
    <property type="project" value="UniProtKB-SubCell"/>
</dbReference>
<reference evidence="24" key="1">
    <citation type="submission" date="2025-08" db="UniProtKB">
        <authorList>
            <consortium name="RefSeq"/>
        </authorList>
    </citation>
    <scope>IDENTIFICATION</scope>
    <source>
        <tissue evidence="24">Silk gland</tissue>
    </source>
</reference>
<comment type="pathway">
    <text evidence="2">Porphyrin-containing compound metabolism; protoporphyrin-IX biosynthesis; coproporphyrinogen-III from 5-aminolevulinate: step 1/4.</text>
</comment>
<dbReference type="Pfam" id="PF00012">
    <property type="entry name" value="HSP70"/>
    <property type="match status" value="1"/>
</dbReference>
<dbReference type="GO" id="GO:0046872">
    <property type="term" value="F:metal ion binding"/>
    <property type="evidence" value="ECO:0007669"/>
    <property type="project" value="InterPro"/>
</dbReference>
<dbReference type="InterPro" id="IPR018181">
    <property type="entry name" value="Heat_shock_70_CS"/>
</dbReference>
<feature type="coiled-coil region" evidence="21">
    <location>
        <begin position="898"/>
        <end position="930"/>
    </location>
</feature>
<dbReference type="CDD" id="cd10241">
    <property type="entry name" value="ASKHA_NBD_HSP70_BiP"/>
    <property type="match status" value="1"/>
</dbReference>
<keyword evidence="8" id="KW-0256">Endoplasmic reticulum</keyword>
<dbReference type="CTD" id="32133"/>
<comment type="function">
    <text evidence="19">Endoplasmic reticulum chaperone that plays a key role in protein folding and quality control in the endoplasmic reticulum lumen. Involved in the correct folding of proteins and degradation of misfolded proteins. Acts as a key repressor of the unfolded protein response (UPR).</text>
</comment>
<sequence>MSNLYLTPEHVLQGGYHHAALRKLQEPNTSIEPHNIMYPVFLIEKDNAIEPVHSMPNVNRYGVDQLIPLLAELVEKGLKSILIFGIVETLPKDPTGTSADSVDNPVIKALPKLRAAFPDLLIACDVCLCPYTSHGHCGLLKSGGGIDHEASVKRIAEVALAYAKAGAHVVAPSDMMDNRIKAIKEELVRNKLQNQVSILSYSCKFASSMYGPFRDTMKSSPMEGDRKCYQLPPGSAALAARAAARDVAEGADFLMVKPGLPYLDIVRQTKDRFPHHPLFIYQVSGEYELISRSGDRASMQTNLMEILTCMRRAVLVVAAVCADDKKEKDKDIGTVIGIDLGTTYSCVGVYKNGRVEIIANDQGNRITPSYVAFTQDGERLIGDAAKNQLTTNPENTVFDAKRLIGREWSDQTVQHDVKFFPFKVVEKNSKPHVQVQTSQGDKVFAPEEISAMVLTKMKETAEAYLGKKVTHAVVTVPAYFNDAQRQATKDAGTISGLNVMRIINEPTAAAIAYGLDKKEGEKNVLVFDLGGGTFDVSLLTIDNGVFEVVATNGDTHLGGEDFDQRVMEHFIKLYKKKKGKDIRKDNRAVQKLRREVEKAKRALSSSHQVKIEIESFFEGDDFSETLTRAKFEELNMDLFRSTLKPVQKVLEDADMNKKDVDEIVLVGGSTRIPKVQQLVKEFFNGKEPSRGINPDEAVAYGAAVQAGVLSGEQDTDAIVLLDVNPLTMGIETVGGVMTKLIPRNTVIPTKKSQIFSTASDNQHTVTIQVYEGERPMTKDNHLLGKFDLTGIPPAPRGIPQIEVTFEIDANGILQVSAEDKGTGNREKIVITNDQNRLTPEDIERMIKDAEKFADDDKKLKERVESRNELESYAYSIKNQLQDKEKLGAKVTDDDKAKMEEALDAAIKWLEDNQDAESEEYKKQKKTLEDVVQPIIAKLYQGQGGVPPPGAPEDDDFKDEL</sequence>
<accession>A0A6J2JMK3</accession>
<evidence type="ECO:0000256" key="15">
    <source>
        <dbReference type="ARBA" id="ARBA00025628"/>
    </source>
</evidence>
<dbReference type="SUPFAM" id="SSF100920">
    <property type="entry name" value="Heat shock protein 70kD (HSP70), peptide-binding domain"/>
    <property type="match status" value="1"/>
</dbReference>
<dbReference type="InterPro" id="IPR013126">
    <property type="entry name" value="Hsp_70_fam"/>
</dbReference>
<dbReference type="PANTHER" id="PTHR19375">
    <property type="entry name" value="HEAT SHOCK PROTEIN 70KDA"/>
    <property type="match status" value="1"/>
</dbReference>
<dbReference type="Gene3D" id="1.20.1270.10">
    <property type="match status" value="1"/>
</dbReference>
<evidence type="ECO:0000313" key="23">
    <source>
        <dbReference type="Proteomes" id="UP000504629"/>
    </source>
</evidence>
<dbReference type="PROSITE" id="PS00329">
    <property type="entry name" value="HSP70_2"/>
    <property type="match status" value="1"/>
</dbReference>
<keyword evidence="9" id="KW-0067">ATP-binding</keyword>
<dbReference type="FunFam" id="3.30.420.40:FF:000172">
    <property type="entry name" value="Heat shock 70 kDa protein"/>
    <property type="match status" value="1"/>
</dbReference>
<dbReference type="PROSITE" id="PS00297">
    <property type="entry name" value="HSP70_1"/>
    <property type="match status" value="1"/>
</dbReference>
<dbReference type="InterPro" id="IPR029047">
    <property type="entry name" value="HSP70_peptide-bd_sf"/>
</dbReference>
<evidence type="ECO:0000256" key="7">
    <source>
        <dbReference type="ARBA" id="ARBA00022801"/>
    </source>
</evidence>
<dbReference type="FunFam" id="3.30.420.40:FF:000720">
    <property type="entry name" value="Endoplasmic reticulum chaperone BiP"/>
    <property type="match status" value="1"/>
</dbReference>
<evidence type="ECO:0000256" key="18">
    <source>
        <dbReference type="ARBA" id="ARBA00048056"/>
    </source>
</evidence>
<evidence type="ECO:0000256" key="8">
    <source>
        <dbReference type="ARBA" id="ARBA00022824"/>
    </source>
</evidence>
<comment type="similarity">
    <text evidence="4">Belongs to the ALAD family.</text>
</comment>
<comment type="function">
    <text evidence="15">Catalyzes an early step in the biosynthesis of tetrapyrroles. Binds two molecules of 5-aminolevulinate per subunit, each at a distinct site, and catalyzes their condensation to form porphobilinogen.</text>
</comment>
<keyword evidence="23" id="KW-1185">Reference proteome</keyword>
<dbReference type="GO" id="GO:0004655">
    <property type="term" value="F:porphobilinogen synthase activity"/>
    <property type="evidence" value="ECO:0007669"/>
    <property type="project" value="UniProtKB-EC"/>
</dbReference>
<keyword evidence="7" id="KW-0378">Hydrolase</keyword>
<dbReference type="InterPro" id="IPR030656">
    <property type="entry name" value="ALAD_AS"/>
</dbReference>
<evidence type="ECO:0000256" key="14">
    <source>
        <dbReference type="ARBA" id="ARBA00023244"/>
    </source>
</evidence>
<comment type="catalytic activity">
    <reaction evidence="17 20">
        <text>2 5-aminolevulinate = porphobilinogen + 2 H2O + H(+)</text>
        <dbReference type="Rhea" id="RHEA:24064"/>
        <dbReference type="ChEBI" id="CHEBI:15377"/>
        <dbReference type="ChEBI" id="CHEBI:15378"/>
        <dbReference type="ChEBI" id="CHEBI:58126"/>
        <dbReference type="ChEBI" id="CHEBI:356416"/>
        <dbReference type="EC" id="4.2.1.24"/>
    </reaction>
</comment>
<dbReference type="FunFam" id="2.60.34.10:FF:000014">
    <property type="entry name" value="Chaperone protein DnaK HSP70"/>
    <property type="match status" value="1"/>
</dbReference>
<gene>
    <name evidence="24" type="primary">LOC114242575</name>
</gene>
<evidence type="ECO:0000256" key="19">
    <source>
        <dbReference type="ARBA" id="ARBA00054236"/>
    </source>
</evidence>
<keyword evidence="13 20" id="KW-0456">Lyase</keyword>
<dbReference type="GO" id="GO:0034976">
    <property type="term" value="P:response to endoplasmic reticulum stress"/>
    <property type="evidence" value="ECO:0007669"/>
    <property type="project" value="UniProtKB-ARBA"/>
</dbReference>
<dbReference type="GeneID" id="114242575"/>
<evidence type="ECO:0000256" key="12">
    <source>
        <dbReference type="ARBA" id="ARBA00023186"/>
    </source>
</evidence>
<keyword evidence="11" id="KW-0350">Heme biosynthesis</keyword>
<evidence type="ECO:0000256" key="20">
    <source>
        <dbReference type="RuleBase" id="RU000515"/>
    </source>
</evidence>
<evidence type="ECO:0000256" key="22">
    <source>
        <dbReference type="SAM" id="MobiDB-lite"/>
    </source>
</evidence>
<dbReference type="GO" id="GO:0005524">
    <property type="term" value="F:ATP binding"/>
    <property type="evidence" value="ECO:0007669"/>
    <property type="project" value="UniProtKB-KW"/>
</dbReference>
<dbReference type="Gene3D" id="3.20.20.70">
    <property type="entry name" value="Aldolase class I"/>
    <property type="match status" value="1"/>
</dbReference>
<comment type="subunit">
    <text evidence="16">Homooctamer; active form. Homohexamer; low activity form.</text>
</comment>
<name>A0A6J2JMK3_BOMMA</name>
<dbReference type="PRINTS" id="PR00301">
    <property type="entry name" value="HEATSHOCK70"/>
</dbReference>
<keyword evidence="6" id="KW-0547">Nucleotide-binding</keyword>
<dbReference type="NCBIfam" id="NF001413">
    <property type="entry name" value="PRK00290.1"/>
    <property type="match status" value="1"/>
</dbReference>
<dbReference type="EC" id="4.2.1.24" evidence="20"/>
<dbReference type="InterPro" id="IPR042050">
    <property type="entry name" value="BIP_NBD"/>
</dbReference>
<dbReference type="Gene3D" id="3.30.420.40">
    <property type="match status" value="2"/>
</dbReference>
<dbReference type="SMART" id="SM01004">
    <property type="entry name" value="ALAD"/>
    <property type="match status" value="1"/>
</dbReference>
<keyword evidence="5" id="KW-0732">Signal</keyword>
<evidence type="ECO:0000256" key="16">
    <source>
        <dbReference type="ARBA" id="ARBA00025861"/>
    </source>
</evidence>
<comment type="similarity">
    <text evidence="3">Belongs to the heat shock protein 70 family.</text>
</comment>
<dbReference type="InterPro" id="IPR001731">
    <property type="entry name" value="ALAD"/>
</dbReference>
<protein>
    <recommendedName>
        <fullName evidence="20">Delta-aminolevulinic acid dehydratase</fullName>
        <ecNumber evidence="20">4.2.1.24</ecNumber>
    </recommendedName>
</protein>
<dbReference type="NCBIfam" id="NF006762">
    <property type="entry name" value="PRK09283.1"/>
    <property type="match status" value="1"/>
</dbReference>
<keyword evidence="14 20" id="KW-0627">Porphyrin biosynthesis</keyword>
<dbReference type="PROSITE" id="PS00169">
    <property type="entry name" value="D_ALA_DEHYDRATASE"/>
    <property type="match status" value="1"/>
</dbReference>
<evidence type="ECO:0000256" key="17">
    <source>
        <dbReference type="ARBA" id="ARBA00047651"/>
    </source>
</evidence>
<dbReference type="GO" id="GO:0006782">
    <property type="term" value="P:protoporphyrinogen IX biosynthetic process"/>
    <property type="evidence" value="ECO:0007669"/>
    <property type="project" value="UniProtKB-UniPathway"/>
</dbReference>
<evidence type="ECO:0000256" key="3">
    <source>
        <dbReference type="ARBA" id="ARBA00007381"/>
    </source>
</evidence>
<feature type="compositionally biased region" description="Acidic residues" evidence="22">
    <location>
        <begin position="951"/>
        <end position="960"/>
    </location>
</feature>
<evidence type="ECO:0000256" key="21">
    <source>
        <dbReference type="SAM" id="Coils"/>
    </source>
</evidence>
<dbReference type="RefSeq" id="XP_028029579.1">
    <property type="nucleotide sequence ID" value="XM_028173778.1"/>
</dbReference>
<dbReference type="InterPro" id="IPR043129">
    <property type="entry name" value="ATPase_NBD"/>
</dbReference>
<comment type="catalytic activity">
    <reaction evidence="18">
        <text>ATP + H2O = ADP + phosphate + H(+)</text>
        <dbReference type="Rhea" id="RHEA:13065"/>
        <dbReference type="ChEBI" id="CHEBI:15377"/>
        <dbReference type="ChEBI" id="CHEBI:15378"/>
        <dbReference type="ChEBI" id="CHEBI:30616"/>
        <dbReference type="ChEBI" id="CHEBI:43474"/>
        <dbReference type="ChEBI" id="CHEBI:456216"/>
        <dbReference type="EC" id="3.6.4.10"/>
    </reaction>
</comment>
<organism evidence="23 24">
    <name type="scientific">Bombyx mandarina</name>
    <name type="common">Wild silk moth</name>
    <name type="synonym">Wild silkworm</name>
    <dbReference type="NCBI Taxonomy" id="7092"/>
    <lineage>
        <taxon>Eukaryota</taxon>
        <taxon>Metazoa</taxon>
        <taxon>Ecdysozoa</taxon>
        <taxon>Arthropoda</taxon>
        <taxon>Hexapoda</taxon>
        <taxon>Insecta</taxon>
        <taxon>Pterygota</taxon>
        <taxon>Neoptera</taxon>
        <taxon>Endopterygota</taxon>
        <taxon>Lepidoptera</taxon>
        <taxon>Glossata</taxon>
        <taxon>Ditrysia</taxon>
        <taxon>Bombycoidea</taxon>
        <taxon>Bombycidae</taxon>
        <taxon>Bombycinae</taxon>
        <taxon>Bombyx</taxon>
    </lineage>
</organism>
<dbReference type="UniPathway" id="UPA00251">
    <property type="reaction ID" value="UER00318"/>
</dbReference>
<dbReference type="FunFam" id="1.20.1270.10:FF:000016">
    <property type="entry name" value="Heat shock protein 70"/>
    <property type="match status" value="1"/>
</dbReference>
<dbReference type="Gene3D" id="2.60.34.10">
    <property type="entry name" value="Substrate Binding Domain Of DNAk, Chain A, domain 1"/>
    <property type="match status" value="1"/>
</dbReference>
<comment type="subcellular location">
    <subcellularLocation>
        <location evidence="1">Endoplasmic reticulum lumen</location>
    </subcellularLocation>
</comment>
<keyword evidence="21" id="KW-0175">Coiled coil</keyword>
<evidence type="ECO:0000256" key="13">
    <source>
        <dbReference type="ARBA" id="ARBA00023239"/>
    </source>
</evidence>
<evidence type="ECO:0000313" key="24">
    <source>
        <dbReference type="RefSeq" id="XP_028029579.1"/>
    </source>
</evidence>
<dbReference type="SUPFAM" id="SSF53067">
    <property type="entry name" value="Actin-like ATPase domain"/>
    <property type="match status" value="2"/>
</dbReference>
<dbReference type="Gene3D" id="3.90.640.10">
    <property type="entry name" value="Actin, Chain A, domain 4"/>
    <property type="match status" value="1"/>
</dbReference>
<dbReference type="FunFam" id="3.90.640.10:FF:000153">
    <property type="entry name" value="Endoplasmic reticulum chaperone BiP"/>
    <property type="match status" value="1"/>
</dbReference>
<evidence type="ECO:0000256" key="10">
    <source>
        <dbReference type="ARBA" id="ARBA00023016"/>
    </source>
</evidence>
<evidence type="ECO:0000256" key="9">
    <source>
        <dbReference type="ARBA" id="ARBA00022840"/>
    </source>
</evidence>
<evidence type="ECO:0000256" key="5">
    <source>
        <dbReference type="ARBA" id="ARBA00022729"/>
    </source>
</evidence>
<dbReference type="Pfam" id="PF00490">
    <property type="entry name" value="ALAD"/>
    <property type="match status" value="1"/>
</dbReference>
<proteinExistence type="inferred from homology"/>
<dbReference type="Proteomes" id="UP000504629">
    <property type="component" value="Unplaced"/>
</dbReference>
<dbReference type="AlphaFoldDB" id="A0A6J2JMK3"/>
<dbReference type="FunFam" id="3.30.30.30:FF:000001">
    <property type="entry name" value="heat shock 70 kDa protein-like"/>
    <property type="match status" value="1"/>
</dbReference>
<dbReference type="GO" id="GO:0140662">
    <property type="term" value="F:ATP-dependent protein folding chaperone"/>
    <property type="evidence" value="ECO:0007669"/>
    <property type="project" value="InterPro"/>
</dbReference>
<dbReference type="InterPro" id="IPR013785">
    <property type="entry name" value="Aldolase_TIM"/>
</dbReference>
<feature type="coiled-coil region" evidence="21">
    <location>
        <begin position="582"/>
        <end position="609"/>
    </location>
</feature>
<evidence type="ECO:0000256" key="4">
    <source>
        <dbReference type="ARBA" id="ARBA00008055"/>
    </source>
</evidence>
<keyword evidence="10" id="KW-0346">Stress response</keyword>
<evidence type="ECO:0000256" key="2">
    <source>
        <dbReference type="ARBA" id="ARBA00004694"/>
    </source>
</evidence>
<dbReference type="InterPro" id="IPR029048">
    <property type="entry name" value="HSP70_C_sf"/>
</dbReference>
<dbReference type="SUPFAM" id="SSF100934">
    <property type="entry name" value="Heat shock protein 70kD (HSP70), C-terminal subdomain"/>
    <property type="match status" value="1"/>
</dbReference>
<dbReference type="SUPFAM" id="SSF51569">
    <property type="entry name" value="Aldolase"/>
    <property type="match status" value="1"/>
</dbReference>